<protein>
    <submittedName>
        <fullName evidence="4">TIP120 domain-containing protein</fullName>
    </submittedName>
</protein>
<feature type="domain" description="TTI1 N-terminal TPR" evidence="1">
    <location>
        <begin position="74"/>
        <end position="254"/>
    </location>
</feature>
<dbReference type="STRING" id="27835.A0A0N4XY46"/>
<dbReference type="InterPro" id="IPR057566">
    <property type="entry name" value="TPR_TTI1_N"/>
</dbReference>
<keyword evidence="3" id="KW-1185">Reference proteome</keyword>
<dbReference type="SUPFAM" id="SSF48371">
    <property type="entry name" value="ARM repeat"/>
    <property type="match status" value="1"/>
</dbReference>
<gene>
    <name evidence="2" type="ORF">NBR_LOCUS7978</name>
</gene>
<evidence type="ECO:0000259" key="1">
    <source>
        <dbReference type="Pfam" id="PF24173"/>
    </source>
</evidence>
<name>A0A0N4XY46_NIPBR</name>
<evidence type="ECO:0000313" key="4">
    <source>
        <dbReference type="WBParaSite" id="NBR_0000797701-mRNA-1"/>
    </source>
</evidence>
<organism evidence="4">
    <name type="scientific">Nippostrongylus brasiliensis</name>
    <name type="common">Rat hookworm</name>
    <dbReference type="NCBI Taxonomy" id="27835"/>
    <lineage>
        <taxon>Eukaryota</taxon>
        <taxon>Metazoa</taxon>
        <taxon>Ecdysozoa</taxon>
        <taxon>Nematoda</taxon>
        <taxon>Chromadorea</taxon>
        <taxon>Rhabditida</taxon>
        <taxon>Rhabditina</taxon>
        <taxon>Rhabditomorpha</taxon>
        <taxon>Strongyloidea</taxon>
        <taxon>Heligmosomidae</taxon>
        <taxon>Nippostrongylus</taxon>
    </lineage>
</organism>
<evidence type="ECO:0000313" key="3">
    <source>
        <dbReference type="Proteomes" id="UP000271162"/>
    </source>
</evidence>
<sequence>MGTGTWKRDRVGYASIVNTCIIGLEFRNCSTNLADRIKFGSIHPLLSALVSDVEGDSVTVYSLLQAVHGVINIISSSDLLIKDLISLNHVGLYGKLVSVCLEILSNKEKDFRCRESALKSLEVLVDACEEQSSTLCIVLPGLLTALVNTASDAAGENLSILSKAVRYCLSDSVDFDVEDPSLLEVDSTIRELYVKRDPEWRSAAGANITKMVRLLSSNLAAHRDEEVRRVLLETVYAIREKCKGTFKETLDVYLMDLLITNPGSTSTKESIIGKLRADNLSSFVLHMHEKLRELAERLPLHLLGVLSCLSADLHQLACSRSPTIRSVITTIGASLQVNERRLLISRGVATESVAGRLNWHFFILENIHAVKCINPFDRDVATPATYNHLSTLVHPADN</sequence>
<dbReference type="OMA" id="GANITKM"/>
<dbReference type="InterPro" id="IPR016024">
    <property type="entry name" value="ARM-type_fold"/>
</dbReference>
<evidence type="ECO:0000313" key="2">
    <source>
        <dbReference type="EMBL" id="VDL71567.1"/>
    </source>
</evidence>
<reference evidence="4" key="1">
    <citation type="submission" date="2017-02" db="UniProtKB">
        <authorList>
            <consortium name="WormBaseParasite"/>
        </authorList>
    </citation>
    <scope>IDENTIFICATION</scope>
</reference>
<reference evidence="2 3" key="2">
    <citation type="submission" date="2018-11" db="EMBL/GenBank/DDBJ databases">
        <authorList>
            <consortium name="Pathogen Informatics"/>
        </authorList>
    </citation>
    <scope>NUCLEOTIDE SEQUENCE [LARGE SCALE GENOMIC DNA]</scope>
</reference>
<proteinExistence type="predicted"/>
<dbReference type="AlphaFoldDB" id="A0A0N4XY46"/>
<dbReference type="EMBL" id="UYSL01019949">
    <property type="protein sequence ID" value="VDL71567.1"/>
    <property type="molecule type" value="Genomic_DNA"/>
</dbReference>
<dbReference type="Pfam" id="PF24173">
    <property type="entry name" value="TPR_TTI1_N"/>
    <property type="match status" value="1"/>
</dbReference>
<dbReference type="Proteomes" id="UP000271162">
    <property type="component" value="Unassembled WGS sequence"/>
</dbReference>
<dbReference type="WBParaSite" id="NBR_0000797701-mRNA-1">
    <property type="protein sequence ID" value="NBR_0000797701-mRNA-1"/>
    <property type="gene ID" value="NBR_0000797701"/>
</dbReference>
<accession>A0A0N4XY46</accession>